<dbReference type="InterPro" id="IPR027031">
    <property type="entry name" value="Gly-tRNA_synthase/POLG2"/>
</dbReference>
<evidence type="ECO:0000259" key="7">
    <source>
        <dbReference type="PROSITE" id="PS50862"/>
    </source>
</evidence>
<dbReference type="FunFam" id="3.40.50.800:FF:000004">
    <property type="entry name" value="Glycine--tRNA ligase 2"/>
    <property type="match status" value="1"/>
</dbReference>
<reference evidence="8" key="1">
    <citation type="submission" date="2023-06" db="EMBL/GenBank/DDBJ databases">
        <authorList>
            <person name="Kurt Z."/>
        </authorList>
    </citation>
    <scope>NUCLEOTIDE SEQUENCE</scope>
</reference>
<keyword evidence="2" id="KW-0436">Ligase</keyword>
<keyword evidence="10" id="KW-1185">Reference proteome</keyword>
<dbReference type="NCBIfam" id="TIGR00389">
    <property type="entry name" value="glyS_dimeric"/>
    <property type="match status" value="1"/>
</dbReference>
<comment type="caution">
    <text evidence="8">The sequence shown here is derived from an EMBL/GenBank/DDBJ whole genome shotgun (WGS) entry which is preliminary data.</text>
</comment>
<name>A0AA86N429_9EUKA</name>
<dbReference type="Proteomes" id="UP001642409">
    <property type="component" value="Unassembled WGS sequence"/>
</dbReference>
<dbReference type="EMBL" id="CATOUU010000003">
    <property type="protein sequence ID" value="CAI9912574.1"/>
    <property type="molecule type" value="Genomic_DNA"/>
</dbReference>
<keyword evidence="5" id="KW-0030">Aminoacyl-tRNA synthetase</keyword>
<dbReference type="Pfam" id="PF03129">
    <property type="entry name" value="HGTP_anticodon"/>
    <property type="match status" value="1"/>
</dbReference>
<feature type="domain" description="Aminoacyl-transfer RNA synthetases class-II family profile" evidence="7">
    <location>
        <begin position="20"/>
        <end position="312"/>
    </location>
</feature>
<evidence type="ECO:0000256" key="2">
    <source>
        <dbReference type="ARBA" id="ARBA00022598"/>
    </source>
</evidence>
<proteinExistence type="predicted"/>
<dbReference type="PANTHER" id="PTHR10745:SF0">
    <property type="entry name" value="GLYCINE--TRNA LIGASE"/>
    <property type="match status" value="1"/>
</dbReference>
<dbReference type="InterPro" id="IPR045864">
    <property type="entry name" value="aa-tRNA-synth_II/BPL/LPL"/>
</dbReference>
<dbReference type="SUPFAM" id="SSF55681">
    <property type="entry name" value="Class II aaRS and biotin synthetases"/>
    <property type="match status" value="1"/>
</dbReference>
<dbReference type="AlphaFoldDB" id="A0AA86N429"/>
<dbReference type="PANTHER" id="PTHR10745">
    <property type="entry name" value="GLYCYL-TRNA SYNTHETASE/DNA POLYMERASE SUBUNIT GAMMA-2"/>
    <property type="match status" value="1"/>
</dbReference>
<sequence length="449" mass="51361">MITSDAGNQFSPCIQFDLPFKTTLSPFSSEFYLRPETAQGILVNFKRCYEQAGSQLPFGIAQIGTAFRNEISTANGLLSAREFQQAQIEYFIKNRQESVKNFSEVKDMSVKLLSYKQYLDGDNQPHSTTIREAIEKKIIDHEYLGYFIGRCWEFLVSVGLDESKLRFRQRLPNQHFAKDCWVCECLLNCGWTEIASIADRSADELKAYSKASGTDLSVFVKFDNPIQKELFSAKAVVKILVRDFKQNAQELKKAIETASQTEYERIQKELINKKFTINGFELPAESIQLVKAVQSVHGESITPIVIELQFEIDKIDHSILEHSFYLRENDETKTIFKFSPNIAPCKCAVISFMQKDELEPITVQIIKQLRKNGISCKVDNSGVQISKKYARFDEIGIPYTVIVDLDSLTDKKVFIRERDSMTQIRINIASIHQTINDLAQGNVKFEELK</sequence>
<evidence type="ECO:0000256" key="6">
    <source>
        <dbReference type="ARBA" id="ARBA00030057"/>
    </source>
</evidence>
<evidence type="ECO:0000313" key="8">
    <source>
        <dbReference type="EMBL" id="CAI9912574.1"/>
    </source>
</evidence>
<dbReference type="Gene3D" id="3.40.50.800">
    <property type="entry name" value="Anticodon-binding domain"/>
    <property type="match status" value="1"/>
</dbReference>
<dbReference type="Pfam" id="PF00587">
    <property type="entry name" value="tRNA-synt_2b"/>
    <property type="match status" value="1"/>
</dbReference>
<reference evidence="9 10" key="2">
    <citation type="submission" date="2024-07" db="EMBL/GenBank/DDBJ databases">
        <authorList>
            <person name="Akdeniz Z."/>
        </authorList>
    </citation>
    <scope>NUCLEOTIDE SEQUENCE [LARGE SCALE GENOMIC DNA]</scope>
</reference>
<dbReference type="EMBL" id="CAXDID020000038">
    <property type="protein sequence ID" value="CAL5998309.1"/>
    <property type="molecule type" value="Genomic_DNA"/>
</dbReference>
<evidence type="ECO:0000256" key="3">
    <source>
        <dbReference type="ARBA" id="ARBA00022741"/>
    </source>
</evidence>
<dbReference type="Gene3D" id="3.30.930.10">
    <property type="entry name" value="Bira Bifunctional Protein, Domain 2"/>
    <property type="match status" value="1"/>
</dbReference>
<evidence type="ECO:0000256" key="5">
    <source>
        <dbReference type="ARBA" id="ARBA00023146"/>
    </source>
</evidence>
<dbReference type="GO" id="GO:0070150">
    <property type="term" value="P:mitochondrial glycyl-tRNA aminoacylation"/>
    <property type="evidence" value="ECO:0007669"/>
    <property type="project" value="TreeGrafter"/>
</dbReference>
<accession>A0AA86N429</accession>
<keyword evidence="4" id="KW-0067">ATP-binding</keyword>
<evidence type="ECO:0000313" key="10">
    <source>
        <dbReference type="Proteomes" id="UP001642409"/>
    </source>
</evidence>
<dbReference type="EC" id="6.1.1.14" evidence="1"/>
<dbReference type="InterPro" id="IPR006195">
    <property type="entry name" value="aa-tRNA-synth_II"/>
</dbReference>
<dbReference type="InterPro" id="IPR002315">
    <property type="entry name" value="tRNA-synt_gly"/>
</dbReference>
<keyword evidence="3" id="KW-0547">Nucleotide-binding</keyword>
<dbReference type="SUPFAM" id="SSF52954">
    <property type="entry name" value="Class II aaRS ABD-related"/>
    <property type="match status" value="1"/>
</dbReference>
<dbReference type="GO" id="GO:0005739">
    <property type="term" value="C:mitochondrion"/>
    <property type="evidence" value="ECO:0007669"/>
    <property type="project" value="TreeGrafter"/>
</dbReference>
<dbReference type="GO" id="GO:0004820">
    <property type="term" value="F:glycine-tRNA ligase activity"/>
    <property type="evidence" value="ECO:0007669"/>
    <property type="project" value="UniProtKB-EC"/>
</dbReference>
<evidence type="ECO:0000313" key="9">
    <source>
        <dbReference type="EMBL" id="CAL5998309.1"/>
    </source>
</evidence>
<dbReference type="PROSITE" id="PS50862">
    <property type="entry name" value="AA_TRNA_LIGASE_II"/>
    <property type="match status" value="1"/>
</dbReference>
<gene>
    <name evidence="9" type="ORF">HINF_LOCUS15669</name>
    <name evidence="8" type="ORF">HINF_LOCUS219</name>
</gene>
<dbReference type="PRINTS" id="PR01043">
    <property type="entry name" value="TRNASYNTHGLY"/>
</dbReference>
<dbReference type="InterPro" id="IPR004154">
    <property type="entry name" value="Anticodon-bd"/>
</dbReference>
<organism evidence="8">
    <name type="scientific">Hexamita inflata</name>
    <dbReference type="NCBI Taxonomy" id="28002"/>
    <lineage>
        <taxon>Eukaryota</taxon>
        <taxon>Metamonada</taxon>
        <taxon>Diplomonadida</taxon>
        <taxon>Hexamitidae</taxon>
        <taxon>Hexamitinae</taxon>
        <taxon>Hexamita</taxon>
    </lineage>
</organism>
<evidence type="ECO:0000256" key="4">
    <source>
        <dbReference type="ARBA" id="ARBA00022840"/>
    </source>
</evidence>
<dbReference type="InterPro" id="IPR002314">
    <property type="entry name" value="aa-tRNA-synt_IIb"/>
</dbReference>
<protein>
    <recommendedName>
        <fullName evidence="1">glycine--tRNA ligase</fullName>
        <ecNumber evidence="1">6.1.1.14</ecNumber>
    </recommendedName>
    <alternativeName>
        <fullName evidence="6">Diadenosine tetraphosphate synthetase</fullName>
    </alternativeName>
</protein>
<dbReference type="GO" id="GO:0005524">
    <property type="term" value="F:ATP binding"/>
    <property type="evidence" value="ECO:0007669"/>
    <property type="project" value="UniProtKB-KW"/>
</dbReference>
<evidence type="ECO:0000256" key="1">
    <source>
        <dbReference type="ARBA" id="ARBA00012829"/>
    </source>
</evidence>
<dbReference type="InterPro" id="IPR036621">
    <property type="entry name" value="Anticodon-bd_dom_sf"/>
</dbReference>